<keyword evidence="3" id="KW-0804">Transcription</keyword>
<dbReference type="Pfam" id="PF13305">
    <property type="entry name" value="TetR_C_33"/>
    <property type="match status" value="1"/>
</dbReference>
<evidence type="ECO:0000313" key="6">
    <source>
        <dbReference type="EMBL" id="MUN42531.1"/>
    </source>
</evidence>
<keyword evidence="1" id="KW-0805">Transcription regulation</keyword>
<evidence type="ECO:0000259" key="5">
    <source>
        <dbReference type="PROSITE" id="PS50977"/>
    </source>
</evidence>
<comment type="caution">
    <text evidence="6">The sequence shown here is derived from an EMBL/GenBank/DDBJ whole genome shotgun (WGS) entry which is preliminary data.</text>
</comment>
<dbReference type="PROSITE" id="PS50977">
    <property type="entry name" value="HTH_TETR_2"/>
    <property type="match status" value="1"/>
</dbReference>
<keyword evidence="7" id="KW-1185">Reference proteome</keyword>
<evidence type="ECO:0000256" key="4">
    <source>
        <dbReference type="PROSITE-ProRule" id="PRU00335"/>
    </source>
</evidence>
<evidence type="ECO:0000256" key="3">
    <source>
        <dbReference type="ARBA" id="ARBA00023163"/>
    </source>
</evidence>
<feature type="DNA-binding region" description="H-T-H motif" evidence="4">
    <location>
        <begin position="31"/>
        <end position="50"/>
    </location>
</feature>
<dbReference type="GO" id="GO:0000976">
    <property type="term" value="F:transcription cis-regulatory region binding"/>
    <property type="evidence" value="ECO:0007669"/>
    <property type="project" value="TreeGrafter"/>
</dbReference>
<evidence type="ECO:0000256" key="1">
    <source>
        <dbReference type="ARBA" id="ARBA00023015"/>
    </source>
</evidence>
<evidence type="ECO:0000256" key="2">
    <source>
        <dbReference type="ARBA" id="ARBA00023125"/>
    </source>
</evidence>
<dbReference type="PANTHER" id="PTHR30055">
    <property type="entry name" value="HTH-TYPE TRANSCRIPTIONAL REGULATOR RUTR"/>
    <property type="match status" value="1"/>
</dbReference>
<proteinExistence type="predicted"/>
<protein>
    <submittedName>
        <fullName evidence="6">TetR family transcriptional regulator</fullName>
    </submittedName>
</protein>
<gene>
    <name evidence="6" type="ORF">GNZ18_38970</name>
</gene>
<dbReference type="PANTHER" id="PTHR30055:SF209">
    <property type="entry name" value="POSSIBLE TRANSCRIPTIONAL REGULATORY PROTEIN (PROBABLY TETR-FAMILY)"/>
    <property type="match status" value="1"/>
</dbReference>
<dbReference type="InterPro" id="IPR036271">
    <property type="entry name" value="Tet_transcr_reg_TetR-rel_C_sf"/>
</dbReference>
<dbReference type="Pfam" id="PF00440">
    <property type="entry name" value="TetR_N"/>
    <property type="match status" value="1"/>
</dbReference>
<accession>A0A7K1LDL4</accession>
<dbReference type="SUPFAM" id="SSF48498">
    <property type="entry name" value="Tetracyclin repressor-like, C-terminal domain"/>
    <property type="match status" value="1"/>
</dbReference>
<reference evidence="6 7" key="1">
    <citation type="submission" date="2019-11" db="EMBL/GenBank/DDBJ databases">
        <authorList>
            <person name="Cao P."/>
        </authorList>
    </citation>
    <scope>NUCLEOTIDE SEQUENCE [LARGE SCALE GENOMIC DNA]</scope>
    <source>
        <strain evidence="6 7">NEAU-AAG5</strain>
    </source>
</reference>
<keyword evidence="2 4" id="KW-0238">DNA-binding</keyword>
<dbReference type="Gene3D" id="1.10.357.10">
    <property type="entry name" value="Tetracycline Repressor, domain 2"/>
    <property type="match status" value="1"/>
</dbReference>
<dbReference type="EMBL" id="WOFH01000021">
    <property type="protein sequence ID" value="MUN42531.1"/>
    <property type="molecule type" value="Genomic_DNA"/>
</dbReference>
<dbReference type="SUPFAM" id="SSF46689">
    <property type="entry name" value="Homeodomain-like"/>
    <property type="match status" value="1"/>
</dbReference>
<dbReference type="InterPro" id="IPR009057">
    <property type="entry name" value="Homeodomain-like_sf"/>
</dbReference>
<dbReference type="InterPro" id="IPR001647">
    <property type="entry name" value="HTH_TetR"/>
</dbReference>
<dbReference type="Proteomes" id="UP000432015">
    <property type="component" value="Unassembled WGS sequence"/>
</dbReference>
<dbReference type="AlphaFoldDB" id="A0A7K1LDL4"/>
<dbReference type="InterPro" id="IPR025996">
    <property type="entry name" value="MT1864/Rv1816-like_C"/>
</dbReference>
<dbReference type="GO" id="GO:0003700">
    <property type="term" value="F:DNA-binding transcription factor activity"/>
    <property type="evidence" value="ECO:0007669"/>
    <property type="project" value="TreeGrafter"/>
</dbReference>
<evidence type="ECO:0000313" key="7">
    <source>
        <dbReference type="Proteomes" id="UP000432015"/>
    </source>
</evidence>
<name>A0A7K1LDL4_9ACTN</name>
<sequence length="221" mass="23522">MSPRRPDPRLTTRLIDIGARLLAQGGPGALSTRRLAAEAGCSTMAVYTHFGGMSGLVRGMVHEGFARLQRAFSGVVDSADPVADMALIGRVYRDNARTNPYLYAIMFGTATPAGFSLTDQDRQYGRFTLARVVETAARCVAAGRFTGADAELVAHQMWSAIHGLVTLELGGYLVPPYDPDTCFESQLVSLMVGQGDAPEAASASVEASRPALERLRRGTGA</sequence>
<dbReference type="InterPro" id="IPR050109">
    <property type="entry name" value="HTH-type_TetR-like_transc_reg"/>
</dbReference>
<feature type="domain" description="HTH tetR-type" evidence="5">
    <location>
        <begin position="8"/>
        <end position="68"/>
    </location>
</feature>
<organism evidence="6 7">
    <name type="scientific">Actinomadura litoris</name>
    <dbReference type="NCBI Taxonomy" id="2678616"/>
    <lineage>
        <taxon>Bacteria</taxon>
        <taxon>Bacillati</taxon>
        <taxon>Actinomycetota</taxon>
        <taxon>Actinomycetes</taxon>
        <taxon>Streptosporangiales</taxon>
        <taxon>Thermomonosporaceae</taxon>
        <taxon>Actinomadura</taxon>
    </lineage>
</organism>